<organism evidence="3 4">
    <name type="scientific">Rhodovulum strictum</name>
    <dbReference type="NCBI Taxonomy" id="58314"/>
    <lineage>
        <taxon>Bacteria</taxon>
        <taxon>Pseudomonadati</taxon>
        <taxon>Pseudomonadota</taxon>
        <taxon>Alphaproteobacteria</taxon>
        <taxon>Rhodobacterales</taxon>
        <taxon>Paracoccaceae</taxon>
        <taxon>Rhodovulum</taxon>
    </lineage>
</organism>
<sequence>MQDTQVGLVTNAAESAAASATSSPLMTTGEVAEYLRVKERTIYDMVARQTIPFSRATGKLLFPRRLVDAWLEAQTELPGTGIAPAPPIYAGSNDPLLEWALRQSGSGLAVLARGSSQGLEDLAAGRAVLAGCHLLDPATGEWNLAAARSHLPGTSHVLIHWARRTQGLITAAGNPLEISGVKDAAQRGLRFATRAGGAGSTRLFEVLLARDGLTMGDLTTVDRPAETHADLATLIETGEADCGLGLQSVAGHLGFIPLVTDESFDLAMTRRDYFEPPIQTLLAFARSDSFDRRAAHLGGYDLTDLGKVLWNG</sequence>
<proteinExistence type="predicted"/>
<dbReference type="Pfam" id="PF12728">
    <property type="entry name" value="HTH_17"/>
    <property type="match status" value="1"/>
</dbReference>
<dbReference type="Pfam" id="PF12727">
    <property type="entry name" value="PBP_like"/>
    <property type="match status" value="1"/>
</dbReference>
<evidence type="ECO:0000313" key="4">
    <source>
        <dbReference type="Proteomes" id="UP000466730"/>
    </source>
</evidence>
<dbReference type="InterPro" id="IPR009061">
    <property type="entry name" value="DNA-bd_dom_put_sf"/>
</dbReference>
<name>A0A844B8Q1_9RHOB</name>
<keyword evidence="4" id="KW-1185">Reference proteome</keyword>
<dbReference type="SUPFAM" id="SSF46955">
    <property type="entry name" value="Putative DNA-binding domain"/>
    <property type="match status" value="1"/>
</dbReference>
<gene>
    <name evidence="3" type="ORF">GH815_17085</name>
</gene>
<feature type="domain" description="Helix-turn-helix" evidence="2">
    <location>
        <begin position="25"/>
        <end position="74"/>
    </location>
</feature>
<dbReference type="Proteomes" id="UP000466730">
    <property type="component" value="Unassembled WGS sequence"/>
</dbReference>
<evidence type="ECO:0000259" key="2">
    <source>
        <dbReference type="Pfam" id="PF12728"/>
    </source>
</evidence>
<protein>
    <submittedName>
        <fullName evidence="3">Helix-turn-helix domain-containing protein</fullName>
    </submittedName>
</protein>
<dbReference type="PANTHER" id="PTHR38431">
    <property type="entry name" value="BLL2305 PROTEIN"/>
    <property type="match status" value="1"/>
</dbReference>
<dbReference type="OrthoDB" id="9805928at2"/>
<dbReference type="EMBL" id="WJPO01000037">
    <property type="protein sequence ID" value="MRH22691.1"/>
    <property type="molecule type" value="Genomic_DNA"/>
</dbReference>
<dbReference type="InterPro" id="IPR010093">
    <property type="entry name" value="SinI_DNA-bd"/>
</dbReference>
<reference evidence="3 4" key="1">
    <citation type="submission" date="2019-11" db="EMBL/GenBank/DDBJ databases">
        <title>Draft Whole-Genome sequence of the marine photosynthetic bacterium Rhodovulum strictum DSM 11289.</title>
        <authorList>
            <person name="Kyndt J.A."/>
            <person name="Meyer T.E."/>
        </authorList>
    </citation>
    <scope>NUCLEOTIDE SEQUENCE [LARGE SCALE GENOMIC DNA]</scope>
    <source>
        <strain evidence="3 4">DSM 11289</strain>
    </source>
</reference>
<dbReference type="PANTHER" id="PTHR38431:SF1">
    <property type="entry name" value="BLL2305 PROTEIN"/>
    <property type="match status" value="1"/>
</dbReference>
<dbReference type="SUPFAM" id="SSF53850">
    <property type="entry name" value="Periplasmic binding protein-like II"/>
    <property type="match status" value="1"/>
</dbReference>
<dbReference type="InterPro" id="IPR024370">
    <property type="entry name" value="PBP_domain"/>
</dbReference>
<comment type="caution">
    <text evidence="3">The sequence shown here is derived from an EMBL/GenBank/DDBJ whole genome shotgun (WGS) entry which is preliminary data.</text>
</comment>
<dbReference type="NCBIfam" id="TIGR01764">
    <property type="entry name" value="excise"/>
    <property type="match status" value="1"/>
</dbReference>
<dbReference type="RefSeq" id="WP_153749951.1">
    <property type="nucleotide sequence ID" value="NZ_BAAADI010000041.1"/>
</dbReference>
<dbReference type="InterPro" id="IPR041657">
    <property type="entry name" value="HTH_17"/>
</dbReference>
<accession>A0A844B8Q1</accession>
<evidence type="ECO:0000313" key="3">
    <source>
        <dbReference type="EMBL" id="MRH22691.1"/>
    </source>
</evidence>
<feature type="domain" description="PBP" evidence="1">
    <location>
        <begin position="102"/>
        <end position="285"/>
    </location>
</feature>
<evidence type="ECO:0000259" key="1">
    <source>
        <dbReference type="Pfam" id="PF12727"/>
    </source>
</evidence>
<dbReference type="AlphaFoldDB" id="A0A844B8Q1"/>
<dbReference type="GO" id="GO:0003677">
    <property type="term" value="F:DNA binding"/>
    <property type="evidence" value="ECO:0007669"/>
    <property type="project" value="InterPro"/>
</dbReference>